<evidence type="ECO:0000313" key="3">
    <source>
        <dbReference type="Proteomes" id="UP001476798"/>
    </source>
</evidence>
<reference evidence="2 3" key="1">
    <citation type="submission" date="2021-06" db="EMBL/GenBank/DDBJ databases">
        <authorList>
            <person name="Palmer J.M."/>
        </authorList>
    </citation>
    <scope>NUCLEOTIDE SEQUENCE [LARGE SCALE GENOMIC DNA]</scope>
    <source>
        <strain evidence="2 3">GA_2019</strain>
        <tissue evidence="2">Muscle</tissue>
    </source>
</reference>
<name>A0ABV0MKC5_9TELE</name>
<organism evidence="2 3">
    <name type="scientific">Goodea atripinnis</name>
    <dbReference type="NCBI Taxonomy" id="208336"/>
    <lineage>
        <taxon>Eukaryota</taxon>
        <taxon>Metazoa</taxon>
        <taxon>Chordata</taxon>
        <taxon>Craniata</taxon>
        <taxon>Vertebrata</taxon>
        <taxon>Euteleostomi</taxon>
        <taxon>Actinopterygii</taxon>
        <taxon>Neopterygii</taxon>
        <taxon>Teleostei</taxon>
        <taxon>Neoteleostei</taxon>
        <taxon>Acanthomorphata</taxon>
        <taxon>Ovalentaria</taxon>
        <taxon>Atherinomorphae</taxon>
        <taxon>Cyprinodontiformes</taxon>
        <taxon>Goodeidae</taxon>
        <taxon>Goodea</taxon>
    </lineage>
</organism>
<sequence>MPCTAPKTSELFLKLSSFAICFLFKSRLQTYQLSQPSIESTPLALAAPPTLLSSVPAGELRPETLIQCQQIVKVIVVDQSGRGRMEAFLSQGPAAHQLIQSAMSTPVRAREGDGPQPPLPPPPPPYNHPHQFCPPDSPMPFHHTMPLTRRRNSSGSRSIV</sequence>
<proteinExistence type="predicted"/>
<accession>A0ABV0MKC5</accession>
<dbReference type="EMBL" id="JAHRIO010002365">
    <property type="protein sequence ID" value="MEQ2159431.1"/>
    <property type="molecule type" value="Genomic_DNA"/>
</dbReference>
<feature type="compositionally biased region" description="Pro residues" evidence="1">
    <location>
        <begin position="115"/>
        <end position="127"/>
    </location>
</feature>
<feature type="region of interest" description="Disordered" evidence="1">
    <location>
        <begin position="104"/>
        <end position="160"/>
    </location>
</feature>
<keyword evidence="3" id="KW-1185">Reference proteome</keyword>
<protein>
    <submittedName>
        <fullName evidence="2">Uncharacterized protein</fullName>
    </submittedName>
</protein>
<evidence type="ECO:0000256" key="1">
    <source>
        <dbReference type="SAM" id="MobiDB-lite"/>
    </source>
</evidence>
<comment type="caution">
    <text evidence="2">The sequence shown here is derived from an EMBL/GenBank/DDBJ whole genome shotgun (WGS) entry which is preliminary data.</text>
</comment>
<gene>
    <name evidence="2" type="ORF">GOODEAATRI_022765</name>
</gene>
<evidence type="ECO:0000313" key="2">
    <source>
        <dbReference type="EMBL" id="MEQ2159431.1"/>
    </source>
</evidence>
<dbReference type="Proteomes" id="UP001476798">
    <property type="component" value="Unassembled WGS sequence"/>
</dbReference>